<dbReference type="InterPro" id="IPR050921">
    <property type="entry name" value="T4SS_GSP_E_ATPase"/>
</dbReference>
<accession>A0A7L5BRJ2</accession>
<dbReference type="InterPro" id="IPR001482">
    <property type="entry name" value="T2SS/T4SS_dom"/>
</dbReference>
<evidence type="ECO:0000259" key="3">
    <source>
        <dbReference type="Pfam" id="PF00437"/>
    </source>
</evidence>
<gene>
    <name evidence="4" type="primary">cpaF</name>
    <name evidence="4" type="ORF">G3A56_27515</name>
</gene>
<evidence type="ECO:0000313" key="5">
    <source>
        <dbReference type="Proteomes" id="UP000464865"/>
    </source>
</evidence>
<keyword evidence="5" id="KW-1185">Reference proteome</keyword>
<proteinExistence type="inferred from homology"/>
<dbReference type="PANTHER" id="PTHR30486">
    <property type="entry name" value="TWITCHING MOTILITY PROTEIN PILT"/>
    <property type="match status" value="1"/>
</dbReference>
<dbReference type="GO" id="GO:0016887">
    <property type="term" value="F:ATP hydrolysis activity"/>
    <property type="evidence" value="ECO:0007669"/>
    <property type="project" value="InterPro"/>
</dbReference>
<name>A0A7L5BRJ2_9HYPH</name>
<dbReference type="PANTHER" id="PTHR30486:SF6">
    <property type="entry name" value="TYPE IV PILUS RETRACTATION ATPASE PILT"/>
    <property type="match status" value="1"/>
</dbReference>
<sequence length="404" mass="44763">MMDQQYAQVIGLWSGKRDLSQSFRMTETGEDVMRILCYAARNGCQDVIFQTGSPILMNKLGSLIALTEWTYDTTDFMRAAKHISGSGGDVETRLAGARSFNKRIDARDFGDRDEHGEPKVYRFRANVTACAFGASLGGQMVLRYIPEHPPTVRDIQLEEDIIAESTPEMGSVILSGPTGSGKTTTFAGLLRRVMEEETPIEGNIVTLEQPIEFTFDSIQSHRCVIAQSEIPTHFSSFEMGIEEAMRRVPRLIVVGEQRDYQTMAAAQEAANTGHAVYTTVHSNTAALAIQRIVGKFPREMQSQAFEMAVATTHMIVSQVLVRDTKGGRVCLREWVVLNDDARQELTKVGFLGSRAFLYDLMSRGGSGKPMKTTVAEQFKSGNISEEAAILALKRYGYSSSERIL</sequence>
<dbReference type="KEGG" id="roy:G3A56_27515"/>
<evidence type="ECO:0000256" key="2">
    <source>
        <dbReference type="ARBA" id="ARBA00022840"/>
    </source>
</evidence>
<dbReference type="Pfam" id="PF00437">
    <property type="entry name" value="T2SSE"/>
    <property type="match status" value="1"/>
</dbReference>
<protein>
    <submittedName>
        <fullName evidence="4">Flp pilus assembly complex ATPase component</fullName>
    </submittedName>
</protein>
<dbReference type="Gene3D" id="3.40.50.300">
    <property type="entry name" value="P-loop containing nucleotide triphosphate hydrolases"/>
    <property type="match status" value="1"/>
</dbReference>
<dbReference type="RefSeq" id="WP_130519768.1">
    <property type="nucleotide sequence ID" value="NZ_CP048638.1"/>
</dbReference>
<keyword evidence="2" id="KW-0547">Nucleotide-binding</keyword>
<evidence type="ECO:0000313" key="4">
    <source>
        <dbReference type="EMBL" id="QIB41547.1"/>
    </source>
</evidence>
<comment type="similarity">
    <text evidence="1">Belongs to the GSP E family.</text>
</comment>
<keyword evidence="2" id="KW-0067">ATP-binding</keyword>
<dbReference type="SUPFAM" id="SSF52540">
    <property type="entry name" value="P-loop containing nucleoside triphosphate hydrolases"/>
    <property type="match status" value="1"/>
</dbReference>
<feature type="domain" description="Bacterial type II secretion system protein E" evidence="3">
    <location>
        <begin position="168"/>
        <end position="323"/>
    </location>
</feature>
<dbReference type="Proteomes" id="UP000464865">
    <property type="component" value="Plasmid p6"/>
</dbReference>
<dbReference type="EMBL" id="CP048638">
    <property type="protein sequence ID" value="QIB41547.1"/>
    <property type="molecule type" value="Genomic_DNA"/>
</dbReference>
<dbReference type="AlphaFoldDB" id="A0A7L5BRJ2"/>
<dbReference type="Gene3D" id="3.30.450.90">
    <property type="match status" value="1"/>
</dbReference>
<reference evidence="4 5" key="1">
    <citation type="submission" date="2020-02" db="EMBL/GenBank/DDBJ databases">
        <title>Plant-Promoting Endophytic Bacterium Rhizobium oryzihabitans sp. nov., Isolated from the Root of Rice.</title>
        <authorList>
            <person name="zhao J."/>
            <person name="Zhang G."/>
        </authorList>
    </citation>
    <scope>NUCLEOTIDE SEQUENCE [LARGE SCALE GENOMIC DNA]</scope>
    <source>
        <strain evidence="4 5">M15</strain>
        <plasmid evidence="4 5">p6</plasmid>
    </source>
</reference>
<organism evidence="4 5">
    <name type="scientific">Rhizobium oryzihabitans</name>
    <dbReference type="NCBI Taxonomy" id="2267833"/>
    <lineage>
        <taxon>Bacteria</taxon>
        <taxon>Pseudomonadati</taxon>
        <taxon>Pseudomonadota</taxon>
        <taxon>Alphaproteobacteria</taxon>
        <taxon>Hyphomicrobiales</taxon>
        <taxon>Rhizobiaceae</taxon>
        <taxon>Rhizobium/Agrobacterium group</taxon>
        <taxon>Rhizobium</taxon>
    </lineage>
</organism>
<keyword evidence="4" id="KW-0614">Plasmid</keyword>
<geneLocation type="plasmid" evidence="4 5">
    <name>p6</name>
</geneLocation>
<evidence type="ECO:0000256" key="1">
    <source>
        <dbReference type="ARBA" id="ARBA00006611"/>
    </source>
</evidence>
<dbReference type="InterPro" id="IPR027417">
    <property type="entry name" value="P-loop_NTPase"/>
</dbReference>